<evidence type="ECO:0000256" key="4">
    <source>
        <dbReference type="PROSITE-ProRule" id="PRU00335"/>
    </source>
</evidence>
<dbReference type="SUPFAM" id="SSF48498">
    <property type="entry name" value="Tetracyclin repressor-like, C-terminal domain"/>
    <property type="match status" value="1"/>
</dbReference>
<proteinExistence type="predicted"/>
<dbReference type="InterPro" id="IPR036271">
    <property type="entry name" value="Tet_transcr_reg_TetR-rel_C_sf"/>
</dbReference>
<sequence length="209" mass="22292">MTTGQRRLRADAQVNHERVLEAAARAFAQEGADTSLKAIAKNAGVGIGTLYRRFPTREDLIEATYRRETERLAESAGELLGRLPPEDALRQWMEGFVGYVMTKNGMSEALPGILAAREGLRTHSRDLLCAAVDRLLRAAVAAGTVRDDVPAADVMMAAGGVALIASHESQRDLASRLLDLVMAGLRLTASLGPPPPRRPGTGSPPPSSS</sequence>
<dbReference type="PANTHER" id="PTHR30055">
    <property type="entry name" value="HTH-TYPE TRANSCRIPTIONAL REGULATOR RUTR"/>
    <property type="match status" value="1"/>
</dbReference>
<accession>A0A940WFU1</accession>
<dbReference type="InterPro" id="IPR009057">
    <property type="entry name" value="Homeodomain-like_sf"/>
</dbReference>
<dbReference type="InterPro" id="IPR001647">
    <property type="entry name" value="HTH_TetR"/>
</dbReference>
<feature type="domain" description="HTH tetR-type" evidence="6">
    <location>
        <begin position="13"/>
        <end position="72"/>
    </location>
</feature>
<dbReference type="InterPro" id="IPR049445">
    <property type="entry name" value="TetR_SbtR-like_C"/>
</dbReference>
<dbReference type="AlphaFoldDB" id="A0A940WFU1"/>
<dbReference type="PROSITE" id="PS50977">
    <property type="entry name" value="HTH_TETR_2"/>
    <property type="match status" value="1"/>
</dbReference>
<protein>
    <submittedName>
        <fullName evidence="7">TetR/AcrR family transcriptional regulator</fullName>
    </submittedName>
</protein>
<keyword evidence="3" id="KW-0804">Transcription</keyword>
<feature type="compositionally biased region" description="Pro residues" evidence="5">
    <location>
        <begin position="192"/>
        <end position="209"/>
    </location>
</feature>
<evidence type="ECO:0000256" key="3">
    <source>
        <dbReference type="ARBA" id="ARBA00023163"/>
    </source>
</evidence>
<dbReference type="Pfam" id="PF21597">
    <property type="entry name" value="TetR_C_43"/>
    <property type="match status" value="1"/>
</dbReference>
<dbReference type="PRINTS" id="PR00455">
    <property type="entry name" value="HTHTETR"/>
</dbReference>
<evidence type="ECO:0000256" key="1">
    <source>
        <dbReference type="ARBA" id="ARBA00023015"/>
    </source>
</evidence>
<gene>
    <name evidence="7" type="ORF">JOL79_08995</name>
</gene>
<dbReference type="Proteomes" id="UP000674234">
    <property type="component" value="Unassembled WGS sequence"/>
</dbReference>
<dbReference type="RefSeq" id="WP_210155260.1">
    <property type="nucleotide sequence ID" value="NZ_JAFCNB010000004.1"/>
</dbReference>
<evidence type="ECO:0000256" key="2">
    <source>
        <dbReference type="ARBA" id="ARBA00023125"/>
    </source>
</evidence>
<dbReference type="Pfam" id="PF00440">
    <property type="entry name" value="TetR_N"/>
    <property type="match status" value="1"/>
</dbReference>
<dbReference type="EMBL" id="JAFCNB010000004">
    <property type="protein sequence ID" value="MBP2703943.1"/>
    <property type="molecule type" value="Genomic_DNA"/>
</dbReference>
<evidence type="ECO:0000256" key="5">
    <source>
        <dbReference type="SAM" id="MobiDB-lite"/>
    </source>
</evidence>
<dbReference type="GO" id="GO:0000976">
    <property type="term" value="F:transcription cis-regulatory region binding"/>
    <property type="evidence" value="ECO:0007669"/>
    <property type="project" value="TreeGrafter"/>
</dbReference>
<keyword evidence="8" id="KW-1185">Reference proteome</keyword>
<feature type="region of interest" description="Disordered" evidence="5">
    <location>
        <begin position="188"/>
        <end position="209"/>
    </location>
</feature>
<name>A0A940WFU1_9ACTN</name>
<evidence type="ECO:0000313" key="7">
    <source>
        <dbReference type="EMBL" id="MBP2703943.1"/>
    </source>
</evidence>
<evidence type="ECO:0000259" key="6">
    <source>
        <dbReference type="PROSITE" id="PS50977"/>
    </source>
</evidence>
<keyword evidence="1" id="KW-0805">Transcription regulation</keyword>
<comment type="caution">
    <text evidence="7">The sequence shown here is derived from an EMBL/GenBank/DDBJ whole genome shotgun (WGS) entry which is preliminary data.</text>
</comment>
<feature type="DNA-binding region" description="H-T-H motif" evidence="4">
    <location>
        <begin position="35"/>
        <end position="54"/>
    </location>
</feature>
<dbReference type="PANTHER" id="PTHR30055:SF234">
    <property type="entry name" value="HTH-TYPE TRANSCRIPTIONAL REGULATOR BETI"/>
    <property type="match status" value="1"/>
</dbReference>
<keyword evidence="2 4" id="KW-0238">DNA-binding</keyword>
<dbReference type="SUPFAM" id="SSF46689">
    <property type="entry name" value="Homeodomain-like"/>
    <property type="match status" value="1"/>
</dbReference>
<dbReference type="InterPro" id="IPR050109">
    <property type="entry name" value="HTH-type_TetR-like_transc_reg"/>
</dbReference>
<dbReference type="Gene3D" id="1.10.357.10">
    <property type="entry name" value="Tetracycline Repressor, domain 2"/>
    <property type="match status" value="1"/>
</dbReference>
<organism evidence="7 8">
    <name type="scientific">Microbispora oryzae</name>
    <dbReference type="NCBI Taxonomy" id="2806554"/>
    <lineage>
        <taxon>Bacteria</taxon>
        <taxon>Bacillati</taxon>
        <taxon>Actinomycetota</taxon>
        <taxon>Actinomycetes</taxon>
        <taxon>Streptosporangiales</taxon>
        <taxon>Streptosporangiaceae</taxon>
        <taxon>Microbispora</taxon>
    </lineage>
</organism>
<evidence type="ECO:0000313" key="8">
    <source>
        <dbReference type="Proteomes" id="UP000674234"/>
    </source>
</evidence>
<reference evidence="7" key="1">
    <citation type="submission" date="2021-02" db="EMBL/GenBank/DDBJ databases">
        <title>Draft genome sequence of Microbispora sp. RL4-1S isolated from rice leaves in Thailand.</title>
        <authorList>
            <person name="Muangham S."/>
            <person name="Duangmal K."/>
        </authorList>
    </citation>
    <scope>NUCLEOTIDE SEQUENCE</scope>
    <source>
        <strain evidence="7">RL4-1S</strain>
    </source>
</reference>
<dbReference type="GO" id="GO:0003700">
    <property type="term" value="F:DNA-binding transcription factor activity"/>
    <property type="evidence" value="ECO:0007669"/>
    <property type="project" value="TreeGrafter"/>
</dbReference>